<evidence type="ECO:0000256" key="3">
    <source>
        <dbReference type="ARBA" id="ARBA00022729"/>
    </source>
</evidence>
<dbReference type="SUPFAM" id="SSF53850">
    <property type="entry name" value="Periplasmic binding protein-like II"/>
    <property type="match status" value="1"/>
</dbReference>
<evidence type="ECO:0000313" key="7">
    <source>
        <dbReference type="Proteomes" id="UP001305498"/>
    </source>
</evidence>
<name>A0AA97FL72_9MICO</name>
<sequence>MQRTTARPPRRALRASAALLLPATALILASCAAPATSDADATGDPVAGGDITFARLSSPVTSLDPHDDTLITINAYTLDKVFDTLYALDEEGEPQPSLATSYEVSDDGLTWTFSLRDGVVFSDGSAFDAADVVYSIGRHLDLGGALPLGAPIIGVTAVDDHTVEIVLSEPYTPLLSELSVFSSSILPEDLAGLDEDEFFADPIGTGPFTVEEWDPSSTELTLARNDEYWVEGLPYLDTVRLTTVDDDNQLVQQVQSGQADIVDDVPIANVEELEANGDVRVQSVGSWNQDIVFFNTTSDVFSDRGVRRAVVQAVDRDALTEATTFGTGTPARTFIASTIRYSDQDVDALEYDVDAAKDELAASEHPEGAAATLLVEGGSQSRAQQAQIIQASLAEIGVDVEIETVDSATFWTRFPAGDYEFALSTTIADTGDPDNVSSWQVDGDGVTQAFYTYYDNDEVDALVKEGRITPDGDERAAIYSQIQEIVAQDSPSLSLDYVSEIKAAGAHVHGLQLIPNGTVRLENVWIDPQS</sequence>
<evidence type="ECO:0000256" key="1">
    <source>
        <dbReference type="ARBA" id="ARBA00005695"/>
    </source>
</evidence>
<dbReference type="PIRSF" id="PIRSF002741">
    <property type="entry name" value="MppA"/>
    <property type="match status" value="1"/>
</dbReference>
<evidence type="ECO:0000256" key="2">
    <source>
        <dbReference type="ARBA" id="ARBA00022448"/>
    </source>
</evidence>
<dbReference type="PROSITE" id="PS51257">
    <property type="entry name" value="PROKAR_LIPOPROTEIN"/>
    <property type="match status" value="1"/>
</dbReference>
<keyword evidence="2" id="KW-0813">Transport</keyword>
<keyword evidence="3 4" id="KW-0732">Signal</keyword>
<dbReference type="GO" id="GO:1904680">
    <property type="term" value="F:peptide transmembrane transporter activity"/>
    <property type="evidence" value="ECO:0007669"/>
    <property type="project" value="TreeGrafter"/>
</dbReference>
<dbReference type="PANTHER" id="PTHR30290:SF9">
    <property type="entry name" value="OLIGOPEPTIDE-BINDING PROTEIN APPA"/>
    <property type="match status" value="1"/>
</dbReference>
<dbReference type="KEGG" id="mbet:N8K70_02040"/>
<dbReference type="GO" id="GO:0015833">
    <property type="term" value="P:peptide transport"/>
    <property type="evidence" value="ECO:0007669"/>
    <property type="project" value="TreeGrafter"/>
</dbReference>
<protein>
    <submittedName>
        <fullName evidence="6">ABC transporter substrate-binding protein</fullName>
    </submittedName>
</protein>
<dbReference type="Gene3D" id="3.40.190.10">
    <property type="entry name" value="Periplasmic binding protein-like II"/>
    <property type="match status" value="1"/>
</dbReference>
<dbReference type="InterPro" id="IPR030678">
    <property type="entry name" value="Peptide/Ni-bd"/>
</dbReference>
<dbReference type="Proteomes" id="UP001305498">
    <property type="component" value="Chromosome"/>
</dbReference>
<comment type="similarity">
    <text evidence="1">Belongs to the bacterial solute-binding protein 5 family.</text>
</comment>
<dbReference type="RefSeq" id="WP_317139954.1">
    <property type="nucleotide sequence ID" value="NZ_CP118157.1"/>
</dbReference>
<dbReference type="InterPro" id="IPR039424">
    <property type="entry name" value="SBP_5"/>
</dbReference>
<feature type="chain" id="PRO_5041742478" evidence="4">
    <location>
        <begin position="36"/>
        <end position="530"/>
    </location>
</feature>
<keyword evidence="7" id="KW-1185">Reference proteome</keyword>
<dbReference type="AlphaFoldDB" id="A0AA97FL72"/>
<reference evidence="6 7" key="1">
    <citation type="submission" date="2023-02" db="EMBL/GenBank/DDBJ databases">
        <title>Microbacterium betulae sp. nov., isolated from birch wood.</title>
        <authorList>
            <person name="Pasciak M."/>
            <person name="Pawlik K.J."/>
            <person name="Martynowski D."/>
            <person name="Laczmanski L."/>
            <person name="Ciekot J."/>
            <person name="Szponar B."/>
            <person name="Wojcik-Fatla A."/>
            <person name="Mackiewicz B."/>
            <person name="Farian E."/>
            <person name="Cholewa G."/>
            <person name="Cholewa A."/>
            <person name="Dutkiewicz J."/>
        </authorList>
    </citation>
    <scope>NUCLEOTIDE SEQUENCE [LARGE SCALE GENOMIC DNA]</scope>
    <source>
        <strain evidence="6 7">AB</strain>
    </source>
</reference>
<dbReference type="PANTHER" id="PTHR30290">
    <property type="entry name" value="PERIPLASMIC BINDING COMPONENT OF ABC TRANSPORTER"/>
    <property type="match status" value="1"/>
</dbReference>
<accession>A0AA97FL72</accession>
<dbReference type="InterPro" id="IPR000914">
    <property type="entry name" value="SBP_5_dom"/>
</dbReference>
<evidence type="ECO:0000313" key="6">
    <source>
        <dbReference type="EMBL" id="WOF23482.1"/>
    </source>
</evidence>
<evidence type="ECO:0000259" key="5">
    <source>
        <dbReference type="Pfam" id="PF00496"/>
    </source>
</evidence>
<dbReference type="Gene3D" id="3.10.105.10">
    <property type="entry name" value="Dipeptide-binding Protein, Domain 3"/>
    <property type="match status" value="1"/>
</dbReference>
<dbReference type="EMBL" id="CP118157">
    <property type="protein sequence ID" value="WOF23482.1"/>
    <property type="molecule type" value="Genomic_DNA"/>
</dbReference>
<feature type="domain" description="Solute-binding protein family 5" evidence="5">
    <location>
        <begin position="93"/>
        <end position="445"/>
    </location>
</feature>
<dbReference type="CDD" id="cd00995">
    <property type="entry name" value="PBP2_NikA_DppA_OppA_like"/>
    <property type="match status" value="1"/>
</dbReference>
<feature type="signal peptide" evidence="4">
    <location>
        <begin position="1"/>
        <end position="35"/>
    </location>
</feature>
<dbReference type="Gene3D" id="3.90.76.10">
    <property type="entry name" value="Dipeptide-binding Protein, Domain 1"/>
    <property type="match status" value="1"/>
</dbReference>
<dbReference type="Pfam" id="PF00496">
    <property type="entry name" value="SBP_bac_5"/>
    <property type="match status" value="1"/>
</dbReference>
<proteinExistence type="inferred from homology"/>
<gene>
    <name evidence="6" type="ORF">N8K70_02040</name>
</gene>
<evidence type="ECO:0000256" key="4">
    <source>
        <dbReference type="SAM" id="SignalP"/>
    </source>
</evidence>
<dbReference type="GO" id="GO:0043190">
    <property type="term" value="C:ATP-binding cassette (ABC) transporter complex"/>
    <property type="evidence" value="ECO:0007669"/>
    <property type="project" value="InterPro"/>
</dbReference>
<dbReference type="GO" id="GO:0042597">
    <property type="term" value="C:periplasmic space"/>
    <property type="evidence" value="ECO:0007669"/>
    <property type="project" value="UniProtKB-ARBA"/>
</dbReference>
<organism evidence="6 7">
    <name type="scientific">Microbacterium betulae</name>
    <dbReference type="NCBI Taxonomy" id="2981139"/>
    <lineage>
        <taxon>Bacteria</taxon>
        <taxon>Bacillati</taxon>
        <taxon>Actinomycetota</taxon>
        <taxon>Actinomycetes</taxon>
        <taxon>Micrococcales</taxon>
        <taxon>Microbacteriaceae</taxon>
        <taxon>Microbacterium</taxon>
    </lineage>
</organism>